<evidence type="ECO:0000313" key="4">
    <source>
        <dbReference type="Proteomes" id="UP000441336"/>
    </source>
</evidence>
<evidence type="ECO:0000259" key="2">
    <source>
        <dbReference type="Pfam" id="PF12697"/>
    </source>
</evidence>
<dbReference type="EMBL" id="WQKZ01000001">
    <property type="protein sequence ID" value="MVN74954.1"/>
    <property type="molecule type" value="Genomic_DNA"/>
</dbReference>
<dbReference type="SUPFAM" id="SSF53474">
    <property type="entry name" value="alpha/beta-Hydrolases"/>
    <property type="match status" value="1"/>
</dbReference>
<evidence type="ECO:0000256" key="1">
    <source>
        <dbReference type="ARBA" id="ARBA00008645"/>
    </source>
</evidence>
<reference evidence="3 4" key="1">
    <citation type="submission" date="2019-12" db="EMBL/GenBank/DDBJ databases">
        <title>Hymenobacter sp. HMF4947 Genome sequencing and assembly.</title>
        <authorList>
            <person name="Kang H."/>
            <person name="Cha I."/>
            <person name="Kim H."/>
            <person name="Joh K."/>
        </authorList>
    </citation>
    <scope>NUCLEOTIDE SEQUENCE [LARGE SCALE GENOMIC DNA]</scope>
    <source>
        <strain evidence="3 4">HMF4947</strain>
    </source>
</reference>
<dbReference type="InterPro" id="IPR029058">
    <property type="entry name" value="AB_hydrolase_fold"/>
</dbReference>
<comment type="caution">
    <text evidence="3">The sequence shown here is derived from an EMBL/GenBank/DDBJ whole genome shotgun (WGS) entry which is preliminary data.</text>
</comment>
<accession>A0A7K1T968</accession>
<gene>
    <name evidence="3" type="ORF">GO988_01300</name>
</gene>
<protein>
    <submittedName>
        <fullName evidence="3">Alpha/beta fold hydrolase</fullName>
    </submittedName>
</protein>
<keyword evidence="3" id="KW-0378">Hydrolase</keyword>
<proteinExistence type="inferred from homology"/>
<dbReference type="Pfam" id="PF12697">
    <property type="entry name" value="Abhydrolase_6"/>
    <property type="match status" value="1"/>
</dbReference>
<name>A0A7K1T968_9BACT</name>
<sequence length="188" mass="20466">MVAICRALDVREAIIVGHSAGAMIALLAAIRAPQYFAKAVLLAASPYYLNEPGYYGGFERKDVADLLATMDANYQQWANAFAIMLVGQDYPATLGYELAGYFCQSDPEIAKQIVQLSFWGDNRALLPQLHLPTLLLQCADDVAVPTEVGQYLLEHLPQATLVTLQATGHCPHLSAPREVLAAMQDFIG</sequence>
<dbReference type="Proteomes" id="UP000441336">
    <property type="component" value="Unassembled WGS sequence"/>
</dbReference>
<organism evidence="3 4">
    <name type="scientific">Hymenobacter ginkgonis</name>
    <dbReference type="NCBI Taxonomy" id="2682976"/>
    <lineage>
        <taxon>Bacteria</taxon>
        <taxon>Pseudomonadati</taxon>
        <taxon>Bacteroidota</taxon>
        <taxon>Cytophagia</taxon>
        <taxon>Cytophagales</taxon>
        <taxon>Hymenobacteraceae</taxon>
        <taxon>Hymenobacter</taxon>
    </lineage>
</organism>
<dbReference type="InterPro" id="IPR000073">
    <property type="entry name" value="AB_hydrolase_1"/>
</dbReference>
<comment type="similarity">
    <text evidence="1">Belongs to the AB hydrolase superfamily.</text>
</comment>
<dbReference type="GO" id="GO:0016787">
    <property type="term" value="F:hydrolase activity"/>
    <property type="evidence" value="ECO:0007669"/>
    <property type="project" value="UniProtKB-KW"/>
</dbReference>
<dbReference type="Gene3D" id="3.40.50.1820">
    <property type="entry name" value="alpha/beta hydrolase"/>
    <property type="match status" value="1"/>
</dbReference>
<dbReference type="RefSeq" id="WP_157561725.1">
    <property type="nucleotide sequence ID" value="NZ_WQKZ01000001.1"/>
</dbReference>
<dbReference type="PANTHER" id="PTHR43039">
    <property type="entry name" value="ESTERASE-RELATED"/>
    <property type="match status" value="1"/>
</dbReference>
<dbReference type="AlphaFoldDB" id="A0A7K1T968"/>
<keyword evidence="4" id="KW-1185">Reference proteome</keyword>
<evidence type="ECO:0000313" key="3">
    <source>
        <dbReference type="EMBL" id="MVN74954.1"/>
    </source>
</evidence>
<feature type="domain" description="AB hydrolase-1" evidence="2">
    <location>
        <begin position="8"/>
        <end position="182"/>
    </location>
</feature>